<reference evidence="3 4" key="1">
    <citation type="journal article" date="2015" name="Int. J. Syst. Evol. Microbiol.">
        <title>Amycolatopsis rhabdoformis sp. nov., an actinomycete isolated from a tropical forest soil.</title>
        <authorList>
            <person name="Souza W.R."/>
            <person name="Silva R.E."/>
            <person name="Goodfellow M."/>
            <person name="Busarakam K."/>
            <person name="Figueiro F.S."/>
            <person name="Ferreira D."/>
            <person name="Rodrigues-Filho E."/>
            <person name="Moraes L.A.B."/>
            <person name="Zucchi T.D."/>
        </authorList>
    </citation>
    <scope>NUCLEOTIDE SEQUENCE [LARGE SCALE GENOMIC DNA]</scope>
    <source>
        <strain evidence="3 4">NCIMB 14900</strain>
    </source>
</reference>
<feature type="region of interest" description="Disordered" evidence="1">
    <location>
        <begin position="135"/>
        <end position="163"/>
    </location>
</feature>
<evidence type="ECO:0008006" key="5">
    <source>
        <dbReference type="Google" id="ProtNLM"/>
    </source>
</evidence>
<gene>
    <name evidence="3" type="ORF">VSH64_29170</name>
</gene>
<keyword evidence="2" id="KW-0812">Transmembrane</keyword>
<keyword evidence="2" id="KW-1133">Transmembrane helix</keyword>
<proteinExistence type="predicted"/>
<protein>
    <recommendedName>
        <fullName evidence="5">Integral membrane protein</fullName>
    </recommendedName>
</protein>
<dbReference type="Proteomes" id="UP001330812">
    <property type="component" value="Chromosome"/>
</dbReference>
<accession>A0ABZ1HXS1</accession>
<evidence type="ECO:0000313" key="4">
    <source>
        <dbReference type="Proteomes" id="UP001330812"/>
    </source>
</evidence>
<feature type="transmembrane region" description="Helical" evidence="2">
    <location>
        <begin position="57"/>
        <end position="74"/>
    </location>
</feature>
<evidence type="ECO:0000256" key="2">
    <source>
        <dbReference type="SAM" id="Phobius"/>
    </source>
</evidence>
<evidence type="ECO:0000313" key="3">
    <source>
        <dbReference type="EMBL" id="WSE26937.1"/>
    </source>
</evidence>
<feature type="transmembrane region" description="Helical" evidence="2">
    <location>
        <begin position="12"/>
        <end position="37"/>
    </location>
</feature>
<dbReference type="EMBL" id="CP142149">
    <property type="protein sequence ID" value="WSE26937.1"/>
    <property type="molecule type" value="Genomic_DNA"/>
</dbReference>
<dbReference type="RefSeq" id="WP_326565929.1">
    <property type="nucleotide sequence ID" value="NZ_CP142149.1"/>
</dbReference>
<keyword evidence="2" id="KW-0472">Membrane</keyword>
<keyword evidence="4" id="KW-1185">Reference proteome</keyword>
<name>A0ABZ1HXS1_9PSEU</name>
<evidence type="ECO:0000256" key="1">
    <source>
        <dbReference type="SAM" id="MobiDB-lite"/>
    </source>
</evidence>
<feature type="transmembrane region" description="Helical" evidence="2">
    <location>
        <begin position="103"/>
        <end position="121"/>
    </location>
</feature>
<sequence length="163" mass="17322">MSLPEDQPPTPFEVRLAGILTALPGLGLLVLGVVILVRGLQEPSQPGNNIWAEFGTYAVLALAFLAASAGLVLGRQWARSPGVVVALMLMGVGWYVLGPSGQPAWGVPIGVCGLAALVLLFRRPARAWALGLREGETEEEAAERGGLAGRRAEREQHEQHEQD</sequence>
<feature type="compositionally biased region" description="Basic and acidic residues" evidence="1">
    <location>
        <begin position="150"/>
        <end position="163"/>
    </location>
</feature>
<organism evidence="3 4">
    <name type="scientific">Amycolatopsis rhabdoformis</name>
    <dbReference type="NCBI Taxonomy" id="1448059"/>
    <lineage>
        <taxon>Bacteria</taxon>
        <taxon>Bacillati</taxon>
        <taxon>Actinomycetota</taxon>
        <taxon>Actinomycetes</taxon>
        <taxon>Pseudonocardiales</taxon>
        <taxon>Pseudonocardiaceae</taxon>
        <taxon>Amycolatopsis</taxon>
    </lineage>
</organism>